<feature type="non-terminal residue" evidence="1">
    <location>
        <position position="128"/>
    </location>
</feature>
<organism evidence="1 2">
    <name type="scientific">Candidatus Nealsonbacteria bacterium CG10_big_fil_rev_8_21_14_0_10_37_25</name>
    <dbReference type="NCBI Taxonomy" id="1974711"/>
    <lineage>
        <taxon>Bacteria</taxon>
        <taxon>Candidatus Nealsoniibacteriota</taxon>
    </lineage>
</organism>
<evidence type="ECO:0000313" key="2">
    <source>
        <dbReference type="Proteomes" id="UP000228909"/>
    </source>
</evidence>
<evidence type="ECO:0000313" key="1">
    <source>
        <dbReference type="EMBL" id="PIR71598.1"/>
    </source>
</evidence>
<protein>
    <submittedName>
        <fullName evidence="1">Uncharacterized protein</fullName>
    </submittedName>
</protein>
<dbReference type="EMBL" id="PFCK01000048">
    <property type="protein sequence ID" value="PIR71598.1"/>
    <property type="molecule type" value="Genomic_DNA"/>
</dbReference>
<accession>A0A2H0TJ62</accession>
<name>A0A2H0TJ62_9BACT</name>
<sequence>MNNKLLITIFLTIILLIGDFCFAKIVNAQEGPENLSNLRILYQGQLSDSEGNPIADGKYNIRFRIYDEEEWGNILWQEEYTFYNAISVKEGQFKIILGRENPINLNLDEAPFWLGISIGLTAPEGISW</sequence>
<proteinExistence type="predicted"/>
<reference evidence="2" key="1">
    <citation type="submission" date="2017-09" db="EMBL/GenBank/DDBJ databases">
        <title>Depth-based differentiation of microbial function through sediment-hosted aquifers and enrichment of novel symbionts in the deep terrestrial subsurface.</title>
        <authorList>
            <person name="Probst A.J."/>
            <person name="Ladd B."/>
            <person name="Jarett J.K."/>
            <person name="Geller-Mcgrath D.E."/>
            <person name="Sieber C.M.K."/>
            <person name="Emerson J.B."/>
            <person name="Anantharaman K."/>
            <person name="Thomas B.C."/>
            <person name="Malmstrom R."/>
            <person name="Stieglmeier M."/>
            <person name="Klingl A."/>
            <person name="Woyke T."/>
            <person name="Ryan C.M."/>
            <person name="Banfield J.F."/>
        </authorList>
    </citation>
    <scope>NUCLEOTIDE SEQUENCE [LARGE SCALE GENOMIC DNA]</scope>
</reference>
<comment type="caution">
    <text evidence="1">The sequence shown here is derived from an EMBL/GenBank/DDBJ whole genome shotgun (WGS) entry which is preliminary data.</text>
</comment>
<dbReference type="Proteomes" id="UP000228909">
    <property type="component" value="Unassembled WGS sequence"/>
</dbReference>
<dbReference type="AlphaFoldDB" id="A0A2H0TJ62"/>
<gene>
    <name evidence="1" type="ORF">COU43_01745</name>
</gene>